<dbReference type="GO" id="GO:0043565">
    <property type="term" value="F:sequence-specific DNA binding"/>
    <property type="evidence" value="ECO:0007669"/>
    <property type="project" value="InterPro"/>
</dbReference>
<dbReference type="PRINTS" id="PR00032">
    <property type="entry name" value="HTHARAC"/>
</dbReference>
<evidence type="ECO:0000313" key="5">
    <source>
        <dbReference type="EMBL" id="MBH1941189.1"/>
    </source>
</evidence>
<dbReference type="EMBL" id="JAEAGR010000009">
    <property type="protein sequence ID" value="MBH1941189.1"/>
    <property type="molecule type" value="Genomic_DNA"/>
</dbReference>
<keyword evidence="6" id="KW-1185">Reference proteome</keyword>
<dbReference type="InterPro" id="IPR009057">
    <property type="entry name" value="Homeodomain-like_sf"/>
</dbReference>
<dbReference type="GO" id="GO:0003700">
    <property type="term" value="F:DNA-binding transcription factor activity"/>
    <property type="evidence" value="ECO:0007669"/>
    <property type="project" value="InterPro"/>
</dbReference>
<evidence type="ECO:0000256" key="1">
    <source>
        <dbReference type="ARBA" id="ARBA00023015"/>
    </source>
</evidence>
<organism evidence="5 6">
    <name type="scientific">Mobilitalea sibirica</name>
    <dbReference type="NCBI Taxonomy" id="1462919"/>
    <lineage>
        <taxon>Bacteria</taxon>
        <taxon>Bacillati</taxon>
        <taxon>Bacillota</taxon>
        <taxon>Clostridia</taxon>
        <taxon>Lachnospirales</taxon>
        <taxon>Lachnospiraceae</taxon>
        <taxon>Mobilitalea</taxon>
    </lineage>
</organism>
<evidence type="ECO:0000313" key="6">
    <source>
        <dbReference type="Proteomes" id="UP000623269"/>
    </source>
</evidence>
<dbReference type="RefSeq" id="WP_197661409.1">
    <property type="nucleotide sequence ID" value="NZ_JAEAGR010000009.1"/>
</dbReference>
<gene>
    <name evidence="5" type="ORF">I5677_09825</name>
</gene>
<dbReference type="AlphaFoldDB" id="A0A8J7H2S7"/>
<dbReference type="Proteomes" id="UP000623269">
    <property type="component" value="Unassembled WGS sequence"/>
</dbReference>
<proteinExistence type="predicted"/>
<keyword evidence="2" id="KW-0238">DNA-binding</keyword>
<dbReference type="InterPro" id="IPR020449">
    <property type="entry name" value="Tscrpt_reg_AraC-type_HTH"/>
</dbReference>
<protein>
    <submittedName>
        <fullName evidence="5">Helix-turn-helix transcriptional regulator</fullName>
    </submittedName>
</protein>
<dbReference type="Gene3D" id="1.10.10.60">
    <property type="entry name" value="Homeodomain-like"/>
    <property type="match status" value="2"/>
</dbReference>
<evidence type="ECO:0000256" key="2">
    <source>
        <dbReference type="ARBA" id="ARBA00023125"/>
    </source>
</evidence>
<evidence type="ECO:0000256" key="3">
    <source>
        <dbReference type="ARBA" id="ARBA00023163"/>
    </source>
</evidence>
<dbReference type="PROSITE" id="PS01124">
    <property type="entry name" value="HTH_ARAC_FAMILY_2"/>
    <property type="match status" value="1"/>
</dbReference>
<name>A0A8J7H2S7_9FIRM</name>
<feature type="domain" description="HTH araC/xylS-type" evidence="4">
    <location>
        <begin position="317"/>
        <end position="415"/>
    </location>
</feature>
<keyword evidence="1" id="KW-0805">Transcription regulation</keyword>
<dbReference type="SUPFAM" id="SSF46689">
    <property type="entry name" value="Homeodomain-like"/>
    <property type="match status" value="2"/>
</dbReference>
<dbReference type="InterPro" id="IPR018062">
    <property type="entry name" value="HTH_AraC-typ_CS"/>
</dbReference>
<sequence>MNNIKDNSANTIVQKDFWESLQHDILFSKQTLSPEDTFALIEQNFMFSLFFRGFSYIELINFQTMFDLNDIGYLILMSLSQDVHTQQNNIEINELSIYHFIKKSLPKKLKFAIGPLISNRISILVTSDTDISLDRTKEESIDISKDLINHFKKEANIVATAGIGKLKKIQSIYSSYIEAQSCLSHCKTGQVLHKQDLEDTSFEFHFDYEETEKYMLDAIRHKKVEAYDYFSLLMNHIQKLNDCAARNRIIEILVLAAHTVQKDSTDDTQYFNYSKHLNELANLTGTQLIEWAYKRFIYITGYVKTQNSIDYSNKIVQATKEYLEAHYTEDITLEDVAEQVNISPQYFSKLIKKNTGFNFIDWLSMLRVKKAKELLTNSDLTVKEVCFMVGYKDPNYFSRIFKKRMGITPSDYIKNSNFLSRKN</sequence>
<dbReference type="PROSITE" id="PS00041">
    <property type="entry name" value="HTH_ARAC_FAMILY_1"/>
    <property type="match status" value="1"/>
</dbReference>
<dbReference type="PANTHER" id="PTHR43280:SF2">
    <property type="entry name" value="HTH-TYPE TRANSCRIPTIONAL REGULATOR EXSA"/>
    <property type="match status" value="1"/>
</dbReference>
<accession>A0A8J7H2S7</accession>
<dbReference type="SMART" id="SM00342">
    <property type="entry name" value="HTH_ARAC"/>
    <property type="match status" value="1"/>
</dbReference>
<dbReference type="PANTHER" id="PTHR43280">
    <property type="entry name" value="ARAC-FAMILY TRANSCRIPTIONAL REGULATOR"/>
    <property type="match status" value="1"/>
</dbReference>
<dbReference type="Pfam" id="PF12833">
    <property type="entry name" value="HTH_18"/>
    <property type="match status" value="1"/>
</dbReference>
<comment type="caution">
    <text evidence="5">The sequence shown here is derived from an EMBL/GenBank/DDBJ whole genome shotgun (WGS) entry which is preliminary data.</text>
</comment>
<keyword evidence="3" id="KW-0804">Transcription</keyword>
<reference evidence="5" key="1">
    <citation type="submission" date="2020-12" db="EMBL/GenBank/DDBJ databases">
        <title>M. sibirica DSM 26468T genome.</title>
        <authorList>
            <person name="Thieme N."/>
            <person name="Rettenmaier R."/>
            <person name="Zverlov V."/>
            <person name="Liebl W."/>
        </authorList>
    </citation>
    <scope>NUCLEOTIDE SEQUENCE</scope>
    <source>
        <strain evidence="5">DSM 26468</strain>
    </source>
</reference>
<dbReference type="InterPro" id="IPR018060">
    <property type="entry name" value="HTH_AraC"/>
</dbReference>
<evidence type="ECO:0000259" key="4">
    <source>
        <dbReference type="PROSITE" id="PS01124"/>
    </source>
</evidence>